<keyword evidence="3" id="KW-1185">Reference proteome</keyword>
<dbReference type="InterPro" id="IPR009339">
    <property type="entry name" value="DUF998"/>
</dbReference>
<dbReference type="EMBL" id="CP023445">
    <property type="protein sequence ID" value="ATE58215.1"/>
    <property type="molecule type" value="Genomic_DNA"/>
</dbReference>
<accession>A0A290ZGT7</accession>
<dbReference type="Proteomes" id="UP000218505">
    <property type="component" value="Chromosome"/>
</dbReference>
<protein>
    <recommendedName>
        <fullName evidence="4">DUF998 domain-containing protein</fullName>
    </recommendedName>
</protein>
<feature type="transmembrane region" description="Helical" evidence="1">
    <location>
        <begin position="60"/>
        <end position="77"/>
    </location>
</feature>
<proteinExistence type="predicted"/>
<dbReference type="AlphaFoldDB" id="A0A290ZGT7"/>
<feature type="transmembrane region" description="Helical" evidence="1">
    <location>
        <begin position="20"/>
        <end position="40"/>
    </location>
</feature>
<name>A0A290ZGT7_9PSEU</name>
<organism evidence="2 3">
    <name type="scientific">Actinosynnema pretiosum</name>
    <dbReference type="NCBI Taxonomy" id="42197"/>
    <lineage>
        <taxon>Bacteria</taxon>
        <taxon>Bacillati</taxon>
        <taxon>Actinomycetota</taxon>
        <taxon>Actinomycetes</taxon>
        <taxon>Pseudonocardiales</taxon>
        <taxon>Pseudonocardiaceae</taxon>
        <taxon>Actinosynnema</taxon>
    </lineage>
</organism>
<feature type="transmembrane region" description="Helical" evidence="1">
    <location>
        <begin position="159"/>
        <end position="176"/>
    </location>
</feature>
<keyword evidence="1" id="KW-0812">Transmembrane</keyword>
<sequence length="215" mass="22338">MEDRASSRSRCPGLDRPGAWLVAAAVLYACWLLELVLPTGLSVVDGYVSELLADDQPHRWLFRATDSLAACCLLLAARGLRGRWAVAAVLVFALATLADTALPLDCAPSTDALCRDREAAGAVSLSHHLHQVTSVLTFVGALAAAAVLERGTRLPSARVVLILLAGTGVLSAVLANQPGAGLVQRVQLLTVSAGLLLGARVLSRGAVRPGDGPPR</sequence>
<evidence type="ECO:0000313" key="2">
    <source>
        <dbReference type="EMBL" id="ATE58215.1"/>
    </source>
</evidence>
<evidence type="ECO:0008006" key="4">
    <source>
        <dbReference type="Google" id="ProtNLM"/>
    </source>
</evidence>
<reference evidence="2" key="1">
    <citation type="submission" date="2017-09" db="EMBL/GenBank/DDBJ databases">
        <title>Complete Genome Sequence of ansamitocin-producing Bacterium Actinosynnema pretiosum X47.</title>
        <authorList>
            <person name="Cao G."/>
            <person name="Zong G."/>
            <person name="Zhong C."/>
            <person name="Fu J."/>
        </authorList>
    </citation>
    <scope>NUCLEOTIDE SEQUENCE [LARGE SCALE GENOMIC DNA]</scope>
    <source>
        <strain evidence="2">X47</strain>
    </source>
</reference>
<dbReference type="Pfam" id="PF06197">
    <property type="entry name" value="DUF998"/>
    <property type="match status" value="1"/>
</dbReference>
<evidence type="ECO:0000256" key="1">
    <source>
        <dbReference type="SAM" id="Phobius"/>
    </source>
</evidence>
<keyword evidence="1" id="KW-0472">Membrane</keyword>
<feature type="transmembrane region" description="Helical" evidence="1">
    <location>
        <begin position="128"/>
        <end position="147"/>
    </location>
</feature>
<keyword evidence="1" id="KW-1133">Transmembrane helix</keyword>
<feature type="transmembrane region" description="Helical" evidence="1">
    <location>
        <begin position="84"/>
        <end position="102"/>
    </location>
</feature>
<gene>
    <name evidence="2" type="ORF">CNX65_16775</name>
</gene>
<dbReference type="PROSITE" id="PS51257">
    <property type="entry name" value="PROKAR_LIPOPROTEIN"/>
    <property type="match status" value="1"/>
</dbReference>
<dbReference type="KEGG" id="apre:CNX65_16775"/>
<evidence type="ECO:0000313" key="3">
    <source>
        <dbReference type="Proteomes" id="UP000218505"/>
    </source>
</evidence>